<sequence>MRRLLSALRSKPGFFYFKGDWRRQSLKYYHKSADLKNRKICGTIRRTSFLIIALLADLLYNHYYEKNGERR</sequence>
<organism evidence="1 2">
    <name type="scientific">Treponema lecithinolyticum ATCC 700332</name>
    <dbReference type="NCBI Taxonomy" id="1321815"/>
    <lineage>
        <taxon>Bacteria</taxon>
        <taxon>Pseudomonadati</taxon>
        <taxon>Spirochaetota</taxon>
        <taxon>Spirochaetia</taxon>
        <taxon>Spirochaetales</taxon>
        <taxon>Treponemataceae</taxon>
        <taxon>Treponema</taxon>
    </lineage>
</organism>
<dbReference type="Proteomes" id="UP000016649">
    <property type="component" value="Unassembled WGS sequence"/>
</dbReference>
<comment type="caution">
    <text evidence="1">The sequence shown here is derived from an EMBL/GenBank/DDBJ whole genome shotgun (WGS) entry which is preliminary data.</text>
</comment>
<evidence type="ECO:0000313" key="1">
    <source>
        <dbReference type="EMBL" id="ERJ93969.1"/>
    </source>
</evidence>
<proteinExistence type="predicted"/>
<protein>
    <submittedName>
        <fullName evidence="1">Uncharacterized protein</fullName>
    </submittedName>
</protein>
<evidence type="ECO:0000313" key="2">
    <source>
        <dbReference type="Proteomes" id="UP000016649"/>
    </source>
</evidence>
<keyword evidence="2" id="KW-1185">Reference proteome</keyword>
<gene>
    <name evidence="1" type="ORF">HMPREF9193_00541</name>
</gene>
<accession>A0ABN0P0Q6</accession>
<name>A0ABN0P0Q6_TRELE</name>
<reference evidence="1 2" key="1">
    <citation type="submission" date="2013-08" db="EMBL/GenBank/DDBJ databases">
        <authorList>
            <person name="Weinstock G."/>
            <person name="Sodergren E."/>
            <person name="Wylie T."/>
            <person name="Fulton L."/>
            <person name="Fulton R."/>
            <person name="Fronick C."/>
            <person name="O'Laughlin M."/>
            <person name="Godfrey J."/>
            <person name="Miner T."/>
            <person name="Herter B."/>
            <person name="Appelbaum E."/>
            <person name="Cordes M."/>
            <person name="Lek S."/>
            <person name="Wollam A."/>
            <person name="Pepin K.H."/>
            <person name="Palsikar V.B."/>
            <person name="Mitreva M."/>
            <person name="Wilson R.K."/>
        </authorList>
    </citation>
    <scope>NUCLEOTIDE SEQUENCE [LARGE SCALE GENOMIC DNA]</scope>
    <source>
        <strain evidence="1 2">ATCC 700332</strain>
    </source>
</reference>
<dbReference type="EMBL" id="AWVH01000011">
    <property type="protein sequence ID" value="ERJ93969.1"/>
    <property type="molecule type" value="Genomic_DNA"/>
</dbReference>